<reference evidence="2" key="1">
    <citation type="journal article" date="2019" name="Int. J. Syst. Evol. Microbiol.">
        <title>The Global Catalogue of Microorganisms (GCM) 10K type strain sequencing project: providing services to taxonomists for standard genome sequencing and annotation.</title>
        <authorList>
            <consortium name="The Broad Institute Genomics Platform"/>
            <consortium name="The Broad Institute Genome Sequencing Center for Infectious Disease"/>
            <person name="Wu L."/>
            <person name="Ma J."/>
        </authorList>
    </citation>
    <scope>NUCLEOTIDE SEQUENCE [LARGE SCALE GENOMIC DNA]</scope>
    <source>
        <strain evidence="2">CCUG 59778</strain>
    </source>
</reference>
<evidence type="ECO:0000313" key="2">
    <source>
        <dbReference type="Proteomes" id="UP001595817"/>
    </source>
</evidence>
<sequence>MMEVIRYSSDPLNTVKYIKENLGFIEDVTDFEVYSHDEDIPDVYRNVPDVYFINRRREEQPKTYKFILRNRKQEVWLSGPTCGYGGIETEATIEILKLLGVKYDYEKIPREKKIVERNVLVRHDLNLLVCRRENWDSPREKLFKVKMSFKSAERKFKAKSALRQIGDFETLDVLIKSRIFDEVDAYYFRDLDYPTEQETEPYATNTVFIVNQLYSKVPTDLIQEIIEDMAKRYAAKYEFKYN</sequence>
<proteinExistence type="predicted"/>
<keyword evidence="2" id="KW-1185">Reference proteome</keyword>
<organism evidence="1 2">
    <name type="scientific">Chungangia koreensis</name>
    <dbReference type="NCBI Taxonomy" id="752657"/>
    <lineage>
        <taxon>Bacteria</taxon>
        <taxon>Bacillati</taxon>
        <taxon>Bacillota</taxon>
        <taxon>Bacilli</taxon>
        <taxon>Lactobacillales</taxon>
        <taxon>Chungangia</taxon>
    </lineage>
</organism>
<dbReference type="Proteomes" id="UP001595817">
    <property type="component" value="Unassembled WGS sequence"/>
</dbReference>
<gene>
    <name evidence="1" type="ORF">ACFOZY_00960</name>
</gene>
<dbReference type="RefSeq" id="WP_378151283.1">
    <property type="nucleotide sequence ID" value="NZ_JBHSEC010000001.1"/>
</dbReference>
<protein>
    <submittedName>
        <fullName evidence="1">Uncharacterized protein</fullName>
    </submittedName>
</protein>
<name>A0ABV8X0D9_9LACT</name>
<dbReference type="EMBL" id="JBHSEC010000001">
    <property type="protein sequence ID" value="MFC4408996.1"/>
    <property type="molecule type" value="Genomic_DNA"/>
</dbReference>
<accession>A0ABV8X0D9</accession>
<comment type="caution">
    <text evidence="1">The sequence shown here is derived from an EMBL/GenBank/DDBJ whole genome shotgun (WGS) entry which is preliminary data.</text>
</comment>
<evidence type="ECO:0000313" key="1">
    <source>
        <dbReference type="EMBL" id="MFC4408996.1"/>
    </source>
</evidence>